<evidence type="ECO:0000256" key="11">
    <source>
        <dbReference type="ARBA" id="ARBA00023136"/>
    </source>
</evidence>
<dbReference type="EC" id="1.16.1.9" evidence="3"/>
<reference evidence="16" key="1">
    <citation type="submission" date="2023-02" db="EMBL/GenBank/DDBJ databases">
        <title>Identification and recombinant expression of a fungal hydrolase from Papiliotrema laurentii that hydrolyzes apple cutin and clears colloidal polyester polyurethane.</title>
        <authorList>
            <consortium name="DOE Joint Genome Institute"/>
            <person name="Roman V.A."/>
            <person name="Bojanowski C."/>
            <person name="Crable B.R."/>
            <person name="Wagner D.N."/>
            <person name="Hung C.S."/>
            <person name="Nadeau L.J."/>
            <person name="Schratz L."/>
            <person name="Haridas S."/>
            <person name="Pangilinan J."/>
            <person name="Lipzen A."/>
            <person name="Na H."/>
            <person name="Yan M."/>
            <person name="Ng V."/>
            <person name="Grigoriev I.V."/>
            <person name="Spatafora J.W."/>
            <person name="Barlow D."/>
            <person name="Biffinger J."/>
            <person name="Kelley-Loughnane N."/>
            <person name="Varaljay V.A."/>
            <person name="Crookes-Goodson W.J."/>
        </authorList>
    </citation>
    <scope>NUCLEOTIDE SEQUENCE</scope>
    <source>
        <strain evidence="16">5307AH</strain>
    </source>
</reference>
<dbReference type="Pfam" id="PF08022">
    <property type="entry name" value="FAD_binding_8"/>
    <property type="match status" value="1"/>
</dbReference>
<feature type="transmembrane region" description="Helical" evidence="14">
    <location>
        <begin position="54"/>
        <end position="74"/>
    </location>
</feature>
<organism evidence="16 17">
    <name type="scientific">Papiliotrema laurentii</name>
    <name type="common">Cryptococcus laurentii</name>
    <dbReference type="NCBI Taxonomy" id="5418"/>
    <lineage>
        <taxon>Eukaryota</taxon>
        <taxon>Fungi</taxon>
        <taxon>Dikarya</taxon>
        <taxon>Basidiomycota</taxon>
        <taxon>Agaricomycotina</taxon>
        <taxon>Tremellomycetes</taxon>
        <taxon>Tremellales</taxon>
        <taxon>Rhynchogastremaceae</taxon>
        <taxon>Papiliotrema</taxon>
    </lineage>
</organism>
<keyword evidence="6 14" id="KW-0812">Transmembrane</keyword>
<evidence type="ECO:0000256" key="8">
    <source>
        <dbReference type="ARBA" id="ARBA00022989"/>
    </source>
</evidence>
<evidence type="ECO:0000256" key="5">
    <source>
        <dbReference type="ARBA" id="ARBA00022475"/>
    </source>
</evidence>
<keyword evidence="7" id="KW-0249">Electron transport</keyword>
<evidence type="ECO:0000256" key="6">
    <source>
        <dbReference type="ARBA" id="ARBA00022692"/>
    </source>
</evidence>
<dbReference type="PANTHER" id="PTHR32361:SF3">
    <property type="entry name" value="REDUCTASE, PUTATIVE (AFU_ORTHOLOGUE AFUA_6G13750)-RELATED"/>
    <property type="match status" value="1"/>
</dbReference>
<keyword evidence="4" id="KW-0813">Transport</keyword>
<evidence type="ECO:0000256" key="14">
    <source>
        <dbReference type="SAM" id="Phobius"/>
    </source>
</evidence>
<evidence type="ECO:0000259" key="15">
    <source>
        <dbReference type="PROSITE" id="PS51384"/>
    </source>
</evidence>
<keyword evidence="11 14" id="KW-0472">Membrane</keyword>
<protein>
    <recommendedName>
        <fullName evidence="3">ferric-chelate reductase (NADPH)</fullName>
        <ecNumber evidence="3">1.16.1.9</ecNumber>
    </recommendedName>
</protein>
<dbReference type="SFLD" id="SFLDG01168">
    <property type="entry name" value="Ferric_reductase_subgroup_(FRE"/>
    <property type="match status" value="1"/>
</dbReference>
<evidence type="ECO:0000256" key="7">
    <source>
        <dbReference type="ARBA" id="ARBA00022982"/>
    </source>
</evidence>
<name>A0AAD9FMT5_PAPLA</name>
<dbReference type="PANTHER" id="PTHR32361">
    <property type="entry name" value="FERRIC/CUPRIC REDUCTASE TRANSMEMBRANE COMPONENT"/>
    <property type="match status" value="1"/>
</dbReference>
<keyword evidence="9" id="KW-0560">Oxidoreductase</keyword>
<dbReference type="GO" id="GO:0052851">
    <property type="term" value="F:ferric-chelate reductase (NADPH) activity"/>
    <property type="evidence" value="ECO:0007669"/>
    <property type="project" value="UniProtKB-EC"/>
</dbReference>
<comment type="similarity">
    <text evidence="2">Belongs to the ferric reductase (FRE) family.</text>
</comment>
<sequence length="595" mass="66696">MDHSNLHARHIQDFSNASQIEPHWGYAGRVVPCTNDAGSCAYLDEVYRGHDRGMLYSGILWSIIGGLLLIFAICRHFPPSQHRWVRAGQAWSRRWLLPEFRSLRWLFGHTTRLQVLVLAATCAYLFVFSFAGITYAKWVTPVKNSPGVYNTRTSLGPWADRLGLLAYALTPLSILLANRESLLSLCTGIPYHHFNFLHRWLGHVIFAQSVLHTIGWCVIEIRLYQPQPAVAKAWIKQLYMVWGVVAMILLILLWGLSTPWGRRATGYEFFRKSHYVLAMVYIGACWGHWANLKCFLLPSLILWFIDRGARLARTALIHYRVLPGGKGMFTSIPASVTQYESDVLRLDLALPNPVSWEIGQHFYLTFVQGGIWQSHPFTPLSLPGKRQAYVLRAKSGETRRVAAMEKESTPVILTGPYGSSIVQSVTPITNVLAVAGGTGIAFVLPILLDIARRKQHTAKVQLFWVVRAQRHVEWIAEELDALRKSGLVSVTIHSTGSESHESLDTGLSTPSEDQAQSKAQSEKNLPSMAGRPDLRDVVRRFVESTEIGDNCVFVSGPGGMTSDVRDAVAGCNDAKAVWAGDRRKEVQLVYDERLE</sequence>
<accession>A0AAD9FMT5</accession>
<proteinExistence type="inferred from homology"/>
<evidence type="ECO:0000313" key="16">
    <source>
        <dbReference type="EMBL" id="KAK1921326.1"/>
    </source>
</evidence>
<dbReference type="SFLD" id="SFLDS00052">
    <property type="entry name" value="Ferric_Reductase_Domain"/>
    <property type="match status" value="1"/>
</dbReference>
<evidence type="ECO:0000256" key="4">
    <source>
        <dbReference type="ARBA" id="ARBA00022448"/>
    </source>
</evidence>
<dbReference type="GO" id="GO:0005886">
    <property type="term" value="C:plasma membrane"/>
    <property type="evidence" value="ECO:0007669"/>
    <property type="project" value="UniProtKB-SubCell"/>
</dbReference>
<dbReference type="InterPro" id="IPR039261">
    <property type="entry name" value="FNR_nucleotide-bd"/>
</dbReference>
<keyword evidence="8 14" id="KW-1133">Transmembrane helix</keyword>
<feature type="domain" description="FAD-binding FR-type" evidence="15">
    <location>
        <begin position="326"/>
        <end position="423"/>
    </location>
</feature>
<feature type="transmembrane region" description="Helical" evidence="14">
    <location>
        <begin position="239"/>
        <end position="256"/>
    </location>
</feature>
<feature type="region of interest" description="Disordered" evidence="13">
    <location>
        <begin position="494"/>
        <end position="530"/>
    </location>
</feature>
<dbReference type="GO" id="GO:0006879">
    <property type="term" value="P:intracellular iron ion homeostasis"/>
    <property type="evidence" value="ECO:0007669"/>
    <property type="project" value="TreeGrafter"/>
</dbReference>
<dbReference type="GO" id="GO:0015677">
    <property type="term" value="P:copper ion import"/>
    <property type="evidence" value="ECO:0007669"/>
    <property type="project" value="TreeGrafter"/>
</dbReference>
<feature type="transmembrane region" description="Helical" evidence="14">
    <location>
        <begin position="113"/>
        <end position="136"/>
    </location>
</feature>
<dbReference type="Proteomes" id="UP001182556">
    <property type="component" value="Unassembled WGS sequence"/>
</dbReference>
<evidence type="ECO:0000256" key="13">
    <source>
        <dbReference type="SAM" id="MobiDB-lite"/>
    </source>
</evidence>
<evidence type="ECO:0000256" key="2">
    <source>
        <dbReference type="ARBA" id="ARBA00006278"/>
    </source>
</evidence>
<keyword evidence="5" id="KW-1003">Cell membrane</keyword>
<keyword evidence="17" id="KW-1185">Reference proteome</keyword>
<dbReference type="AlphaFoldDB" id="A0AAD9FMT5"/>
<dbReference type="Gene3D" id="3.40.50.80">
    <property type="entry name" value="Nucleotide-binding domain of ferredoxin-NADP reductase (FNR) module"/>
    <property type="match status" value="1"/>
</dbReference>
<evidence type="ECO:0000256" key="12">
    <source>
        <dbReference type="ARBA" id="ARBA00048483"/>
    </source>
</evidence>
<comment type="subcellular location">
    <subcellularLocation>
        <location evidence="1">Cell membrane</location>
        <topology evidence="1">Multi-pass membrane protein</topology>
    </subcellularLocation>
</comment>
<evidence type="ECO:0000256" key="10">
    <source>
        <dbReference type="ARBA" id="ARBA00023065"/>
    </source>
</evidence>
<dbReference type="CDD" id="cd06186">
    <property type="entry name" value="NOX_Duox_like_FAD_NADP"/>
    <property type="match status" value="1"/>
</dbReference>
<feature type="transmembrane region" description="Helical" evidence="14">
    <location>
        <begin position="200"/>
        <end position="219"/>
    </location>
</feature>
<dbReference type="InterPro" id="IPR013130">
    <property type="entry name" value="Fe3_Rdtase_TM_dom"/>
</dbReference>
<evidence type="ECO:0000256" key="1">
    <source>
        <dbReference type="ARBA" id="ARBA00004651"/>
    </source>
</evidence>
<evidence type="ECO:0000256" key="3">
    <source>
        <dbReference type="ARBA" id="ARBA00012668"/>
    </source>
</evidence>
<dbReference type="Pfam" id="PF08030">
    <property type="entry name" value="NAD_binding_6"/>
    <property type="match status" value="1"/>
</dbReference>
<comment type="caution">
    <text evidence="16">The sequence shown here is derived from an EMBL/GenBank/DDBJ whole genome shotgun (WGS) entry which is preliminary data.</text>
</comment>
<dbReference type="EMBL" id="JAODAN010000011">
    <property type="protein sequence ID" value="KAK1921326.1"/>
    <property type="molecule type" value="Genomic_DNA"/>
</dbReference>
<evidence type="ECO:0000313" key="17">
    <source>
        <dbReference type="Proteomes" id="UP001182556"/>
    </source>
</evidence>
<dbReference type="InterPro" id="IPR017927">
    <property type="entry name" value="FAD-bd_FR_type"/>
</dbReference>
<feature type="transmembrane region" description="Helical" evidence="14">
    <location>
        <begin position="276"/>
        <end position="305"/>
    </location>
</feature>
<keyword evidence="10" id="KW-0406">Ion transport</keyword>
<dbReference type="SUPFAM" id="SSF63380">
    <property type="entry name" value="Riboflavin synthase domain-like"/>
    <property type="match status" value="1"/>
</dbReference>
<dbReference type="InterPro" id="IPR017938">
    <property type="entry name" value="Riboflavin_synthase-like_b-brl"/>
</dbReference>
<evidence type="ECO:0000256" key="9">
    <source>
        <dbReference type="ARBA" id="ARBA00023002"/>
    </source>
</evidence>
<gene>
    <name evidence="16" type="ORF">DB88DRAFT_443644</name>
</gene>
<dbReference type="InterPro" id="IPR051410">
    <property type="entry name" value="Ferric/Cupric_Reductase"/>
</dbReference>
<comment type="catalytic activity">
    <reaction evidence="12">
        <text>2 a Fe(II)-siderophore + NADP(+) + H(+) = 2 a Fe(III)-siderophore + NADPH</text>
        <dbReference type="Rhea" id="RHEA:28795"/>
        <dbReference type="Rhea" id="RHEA-COMP:11342"/>
        <dbReference type="Rhea" id="RHEA-COMP:11344"/>
        <dbReference type="ChEBI" id="CHEBI:15378"/>
        <dbReference type="ChEBI" id="CHEBI:29033"/>
        <dbReference type="ChEBI" id="CHEBI:29034"/>
        <dbReference type="ChEBI" id="CHEBI:57783"/>
        <dbReference type="ChEBI" id="CHEBI:58349"/>
        <dbReference type="EC" id="1.16.1.9"/>
    </reaction>
</comment>
<dbReference type="SUPFAM" id="SSF52343">
    <property type="entry name" value="Ferredoxin reductase-like, C-terminal NADP-linked domain"/>
    <property type="match status" value="1"/>
</dbReference>
<dbReference type="GO" id="GO:0006826">
    <property type="term" value="P:iron ion transport"/>
    <property type="evidence" value="ECO:0007669"/>
    <property type="project" value="TreeGrafter"/>
</dbReference>
<dbReference type="Pfam" id="PF01794">
    <property type="entry name" value="Ferric_reduct"/>
    <property type="match status" value="1"/>
</dbReference>
<dbReference type="PROSITE" id="PS51384">
    <property type="entry name" value="FAD_FR"/>
    <property type="match status" value="1"/>
</dbReference>
<dbReference type="InterPro" id="IPR013112">
    <property type="entry name" value="FAD-bd_8"/>
</dbReference>
<feature type="compositionally biased region" description="Polar residues" evidence="13">
    <location>
        <begin position="505"/>
        <end position="524"/>
    </location>
</feature>
<dbReference type="InterPro" id="IPR013121">
    <property type="entry name" value="Fe_red_NAD-bd_6"/>
</dbReference>